<dbReference type="AlphaFoldDB" id="A0A3B1DYY9"/>
<evidence type="ECO:0008006" key="3">
    <source>
        <dbReference type="Google" id="ProtNLM"/>
    </source>
</evidence>
<proteinExistence type="predicted"/>
<sequence>MEAHLIRVAFTLTAFFSMGTTFLTGATYRTSNFTVTAQSANFARKVALTAELYRKDLAKEWLGQELPNWRERCPISVKVGRIGAGGATTFAFDRGEVFGWQMNVQGTEERILDSVIPHEISHTIFASYFRRPLPRWADEGAATLVEHSSEKSRQTLLLKQVWKSRRRISLRSLLTIKEYPKKMEDVLTLYAEGYSLADFLVQAGGKKRYLHFLEDAHRNGWEKAIHRQYNLKGIQELDTRWSKWVLAGSPAIVVPEGEKLAENTSKPKRRPKDAVIRSQSPETNRELDKAEKFPQNKKGSIVAITLPRQQRGKDLEAPPVPRSEASPDFSFDGHSSPWSDSYEKQSATNGRGRRSRPTGTLIYHSRPIATAKP</sequence>
<organism evidence="2">
    <name type="scientific">hydrothermal vent metagenome</name>
    <dbReference type="NCBI Taxonomy" id="652676"/>
    <lineage>
        <taxon>unclassified sequences</taxon>
        <taxon>metagenomes</taxon>
        <taxon>ecological metagenomes</taxon>
    </lineage>
</organism>
<dbReference type="EMBL" id="UOGL01000582">
    <property type="protein sequence ID" value="VAX41714.1"/>
    <property type="molecule type" value="Genomic_DNA"/>
</dbReference>
<feature type="compositionally biased region" description="Basic and acidic residues" evidence="1">
    <location>
        <begin position="283"/>
        <end position="294"/>
    </location>
</feature>
<protein>
    <recommendedName>
        <fullName evidence="3">Peptidase MA-like domain-containing protein</fullName>
    </recommendedName>
</protein>
<feature type="compositionally biased region" description="Polar residues" evidence="1">
    <location>
        <begin position="336"/>
        <end position="349"/>
    </location>
</feature>
<gene>
    <name evidence="2" type="ORF">MNBD_PLANCTO02-2491</name>
</gene>
<reference evidence="2" key="1">
    <citation type="submission" date="2018-06" db="EMBL/GenBank/DDBJ databases">
        <authorList>
            <person name="Zhirakovskaya E."/>
        </authorList>
    </citation>
    <scope>NUCLEOTIDE SEQUENCE</scope>
</reference>
<feature type="region of interest" description="Disordered" evidence="1">
    <location>
        <begin position="258"/>
        <end position="373"/>
    </location>
</feature>
<name>A0A3B1DYY9_9ZZZZ</name>
<accession>A0A3B1DYY9</accession>
<evidence type="ECO:0000313" key="2">
    <source>
        <dbReference type="EMBL" id="VAX41714.1"/>
    </source>
</evidence>
<evidence type="ECO:0000256" key="1">
    <source>
        <dbReference type="SAM" id="MobiDB-lite"/>
    </source>
</evidence>